<gene>
    <name evidence="12" type="primary">atpF</name>
    <name evidence="15" type="ORF">PYS61_04880</name>
</gene>
<organism evidence="15 16">
    <name type="scientific">Amygdalobacter indicium</name>
    <dbReference type="NCBI Taxonomy" id="3029272"/>
    <lineage>
        <taxon>Bacteria</taxon>
        <taxon>Bacillati</taxon>
        <taxon>Bacillota</taxon>
        <taxon>Clostridia</taxon>
        <taxon>Eubacteriales</taxon>
        <taxon>Oscillospiraceae</taxon>
        <taxon>Amygdalobacter</taxon>
    </lineage>
</organism>
<evidence type="ECO:0000256" key="12">
    <source>
        <dbReference type="HAMAP-Rule" id="MF_01398"/>
    </source>
</evidence>
<feature type="coiled-coil region" evidence="14">
    <location>
        <begin position="66"/>
        <end position="140"/>
    </location>
</feature>
<dbReference type="PANTHER" id="PTHR33445:SF2">
    <property type="entry name" value="ATP SYNTHASE SUBUNIT B', CHLOROPLASTIC"/>
    <property type="match status" value="1"/>
</dbReference>
<evidence type="ECO:0000256" key="3">
    <source>
        <dbReference type="ARBA" id="ARBA00022547"/>
    </source>
</evidence>
<comment type="function">
    <text evidence="12">Component of the F(0) channel, it forms part of the peripheral stalk, linking F(1) to F(0).</text>
</comment>
<dbReference type="InterPro" id="IPR050059">
    <property type="entry name" value="ATP_synthase_B_chain"/>
</dbReference>
<evidence type="ECO:0000256" key="14">
    <source>
        <dbReference type="SAM" id="Coils"/>
    </source>
</evidence>
<evidence type="ECO:0000256" key="5">
    <source>
        <dbReference type="ARBA" id="ARBA00022781"/>
    </source>
</evidence>
<evidence type="ECO:0000313" key="15">
    <source>
        <dbReference type="EMBL" id="WEG35269.1"/>
    </source>
</evidence>
<feature type="transmembrane region" description="Helical" evidence="12">
    <location>
        <begin position="29"/>
        <end position="50"/>
    </location>
</feature>
<keyword evidence="8 12" id="KW-0472">Membrane</keyword>
<dbReference type="Proteomes" id="UP001220478">
    <property type="component" value="Chromosome"/>
</dbReference>
<evidence type="ECO:0000256" key="13">
    <source>
        <dbReference type="RuleBase" id="RU003848"/>
    </source>
</evidence>
<comment type="function">
    <text evidence="10 12">F(1)F(0) ATP synthase produces ATP from ADP in the presence of a proton or sodium gradient. F-type ATPases consist of two structural domains, F(1) containing the extramembraneous catalytic core and F(0) containing the membrane proton channel, linked together by a central stalk and a peripheral stalk. During catalysis, ATP synthesis in the catalytic domain of F(1) is coupled via a rotary mechanism of the central stalk subunits to proton translocation.</text>
</comment>
<dbReference type="Pfam" id="PF00430">
    <property type="entry name" value="ATP-synt_B"/>
    <property type="match status" value="1"/>
</dbReference>
<evidence type="ECO:0000256" key="7">
    <source>
        <dbReference type="ARBA" id="ARBA00023065"/>
    </source>
</evidence>
<comment type="similarity">
    <text evidence="1 12 13">Belongs to the ATPase B chain family.</text>
</comment>
<protein>
    <recommendedName>
        <fullName evidence="12">ATP synthase subunit b</fullName>
    </recommendedName>
    <alternativeName>
        <fullName evidence="12">ATP synthase F(0) sector subunit b</fullName>
    </alternativeName>
    <alternativeName>
        <fullName evidence="12">ATPase subunit I</fullName>
    </alternativeName>
    <alternativeName>
        <fullName evidence="12">F-type ATPase subunit b</fullName>
        <shortName evidence="12">F-ATPase subunit b</shortName>
    </alternativeName>
</protein>
<dbReference type="CDD" id="cd06503">
    <property type="entry name" value="ATP-synt_Fo_b"/>
    <property type="match status" value="1"/>
</dbReference>
<keyword evidence="9 12" id="KW-0066">ATP synthesis</keyword>
<dbReference type="RefSeq" id="WP_315570730.1">
    <property type="nucleotide sequence ID" value="NZ_CP118866.1"/>
</dbReference>
<proteinExistence type="inferred from homology"/>
<keyword evidence="16" id="KW-1185">Reference proteome</keyword>
<accession>A0ABY8C5Q0</accession>
<evidence type="ECO:0000256" key="9">
    <source>
        <dbReference type="ARBA" id="ARBA00023310"/>
    </source>
</evidence>
<keyword evidence="2 12" id="KW-0813">Transport</keyword>
<dbReference type="EMBL" id="CP118868">
    <property type="protein sequence ID" value="WEG35269.1"/>
    <property type="molecule type" value="Genomic_DNA"/>
</dbReference>
<evidence type="ECO:0000313" key="16">
    <source>
        <dbReference type="Proteomes" id="UP001220478"/>
    </source>
</evidence>
<evidence type="ECO:0000256" key="2">
    <source>
        <dbReference type="ARBA" id="ARBA00022448"/>
    </source>
</evidence>
<keyword evidence="4 12" id="KW-0812">Transmembrane</keyword>
<evidence type="ECO:0000256" key="6">
    <source>
        <dbReference type="ARBA" id="ARBA00022989"/>
    </source>
</evidence>
<comment type="subcellular location">
    <subcellularLocation>
        <location evidence="12">Cell membrane</location>
        <topology evidence="12">Single-pass membrane protein</topology>
    </subcellularLocation>
    <subcellularLocation>
        <location evidence="11">Endomembrane system</location>
        <topology evidence="11">Single-pass membrane protein</topology>
    </subcellularLocation>
</comment>
<evidence type="ECO:0000256" key="4">
    <source>
        <dbReference type="ARBA" id="ARBA00022692"/>
    </source>
</evidence>
<name>A0ABY8C5Q0_9FIRM</name>
<dbReference type="InterPro" id="IPR002146">
    <property type="entry name" value="ATP_synth_b/b'su_bac/chlpt"/>
</dbReference>
<keyword evidence="12" id="KW-1003">Cell membrane</keyword>
<sequence length="198" mass="21968">MGLDLIDTLLAPCTHTFLLEVNVFSPENVSGYIVTAIAAIINLLISYFIIRHFIYKPIKKVSAQRKADIAKNLDSAKAAKAEAEAETEKVKAELADAKLKAATIIAQAKEQADTKRQIMLDAAKKEADRYLANKEAEQKLVWEAKEREQRDQAISLSLRVLQQLNSENNAPNTDQALVSQVVDALQKVEKDGKKHDAE</sequence>
<evidence type="ECO:0000256" key="10">
    <source>
        <dbReference type="ARBA" id="ARBA00025198"/>
    </source>
</evidence>
<dbReference type="PANTHER" id="PTHR33445">
    <property type="entry name" value="ATP SYNTHASE SUBUNIT B', CHLOROPLASTIC"/>
    <property type="match status" value="1"/>
</dbReference>
<keyword evidence="5 12" id="KW-0375">Hydrogen ion transport</keyword>
<evidence type="ECO:0000256" key="11">
    <source>
        <dbReference type="ARBA" id="ARBA00037847"/>
    </source>
</evidence>
<keyword evidence="6 12" id="KW-1133">Transmembrane helix</keyword>
<dbReference type="HAMAP" id="MF_01398">
    <property type="entry name" value="ATP_synth_b_bprime"/>
    <property type="match status" value="1"/>
</dbReference>
<evidence type="ECO:0000256" key="1">
    <source>
        <dbReference type="ARBA" id="ARBA00005513"/>
    </source>
</evidence>
<keyword evidence="7 12" id="KW-0406">Ion transport</keyword>
<reference evidence="15 16" key="1">
    <citation type="submission" date="2023-02" db="EMBL/GenBank/DDBJ databases">
        <title>Novel Oscillospiraceae bacterial genomes.</title>
        <authorList>
            <person name="Srinivasan S."/>
            <person name="Austin M.N."/>
            <person name="Fiedler T.L."/>
            <person name="Strenk S.M."/>
            <person name="Agnew K.J."/>
            <person name="Nagana Gowda G.A."/>
            <person name="Raftery D."/>
            <person name="Beamer M.A."/>
            <person name="Achilles S.L."/>
            <person name="Wiesenfeld H.C."/>
            <person name="Fredricks D.N."/>
            <person name="Hillier S.L."/>
        </authorList>
    </citation>
    <scope>NUCLEOTIDE SEQUENCE [LARGE SCALE GENOMIC DNA]</scope>
    <source>
        <strain evidence="15 16">CHIC02 1186E3-8</strain>
    </source>
</reference>
<keyword evidence="3 12" id="KW-0138">CF(0)</keyword>
<evidence type="ECO:0000256" key="8">
    <source>
        <dbReference type="ARBA" id="ARBA00023136"/>
    </source>
</evidence>
<keyword evidence="14" id="KW-0175">Coiled coil</keyword>
<comment type="subunit">
    <text evidence="12">F-type ATPases have 2 components, F(1) - the catalytic core - and F(0) - the membrane proton channel. F(1) has five subunits: alpha(3), beta(3), gamma(1), delta(1), epsilon(1). F(0) has three main subunits: a(1), b(2) and c(10-14). The alpha and beta chains form an alternating ring which encloses part of the gamma chain. F(1) is attached to F(0) by a central stalk formed by the gamma and epsilon chains, while a peripheral stalk is formed by the delta and b chains.</text>
</comment>